<feature type="compositionally biased region" description="Basic and acidic residues" evidence="1">
    <location>
        <begin position="111"/>
        <end position="128"/>
    </location>
</feature>
<evidence type="ECO:0000256" key="1">
    <source>
        <dbReference type="SAM" id="MobiDB-lite"/>
    </source>
</evidence>
<keyword evidence="2" id="KW-0472">Membrane</keyword>
<accession>A0ABS0T6F7</accession>
<proteinExistence type="predicted"/>
<feature type="transmembrane region" description="Helical" evidence="2">
    <location>
        <begin position="29"/>
        <end position="51"/>
    </location>
</feature>
<reference evidence="3 4" key="1">
    <citation type="submission" date="2020-04" db="EMBL/GenBank/DDBJ databases">
        <title>Staphylococcus species from domestic dog.</title>
        <authorList>
            <person name="Paterson G.K."/>
        </authorList>
    </citation>
    <scope>NUCLEOTIDE SEQUENCE [LARGE SCALE GENOMIC DNA]</scope>
    <source>
        <strain evidence="3 4">H16/1A</strain>
    </source>
</reference>
<dbReference type="RefSeq" id="WP_198617051.1">
    <property type="nucleotide sequence ID" value="NZ_JABANU010000002.1"/>
</dbReference>
<comment type="caution">
    <text evidence="3">The sequence shown here is derived from an EMBL/GenBank/DDBJ whole genome shotgun (WGS) entry which is preliminary data.</text>
</comment>
<feature type="compositionally biased region" description="Basic and acidic residues" evidence="1">
    <location>
        <begin position="194"/>
        <end position="204"/>
    </location>
</feature>
<gene>
    <name evidence="3" type="ORF">HHH54_01460</name>
</gene>
<evidence type="ECO:0000313" key="3">
    <source>
        <dbReference type="EMBL" id="MBI5974262.1"/>
    </source>
</evidence>
<sequence>MEKYNRDLYTKGLESYELPQYESGRSLDLVFGFVAGAILGSALGLVLTATAKKSKVKVTKQNNVSHNDSSARIRQEAERQANALKDQARNVAVESDNEPSESSLAAQRRAIRGEVDSDRLEGQTRKETTNQTAGSNQSDVTASGLAQAAKDKNGKSTQESHNHQDSALAAQQRAIRSEVDSDRLEGQTGPTRTAESETKKDENKSTLNASNSNLSEPSTQLEGKKSVDESAVEQGKHAKAQFYNGVVTHDEDNNIKNNVNEKIEKKSSKVDKQKFNK</sequence>
<organism evidence="3 4">
    <name type="scientific">Staphylococcus canis</name>
    <dbReference type="NCBI Taxonomy" id="2724942"/>
    <lineage>
        <taxon>Bacteria</taxon>
        <taxon>Bacillati</taxon>
        <taxon>Bacillota</taxon>
        <taxon>Bacilli</taxon>
        <taxon>Bacillales</taxon>
        <taxon>Staphylococcaceae</taxon>
        <taxon>Staphylococcus</taxon>
    </lineage>
</organism>
<dbReference type="EMBL" id="JABANU010000002">
    <property type="protein sequence ID" value="MBI5974262.1"/>
    <property type="molecule type" value="Genomic_DNA"/>
</dbReference>
<feature type="compositionally biased region" description="Polar residues" evidence="1">
    <location>
        <begin position="205"/>
        <end position="221"/>
    </location>
</feature>
<feature type="compositionally biased region" description="Basic and acidic residues" evidence="1">
    <location>
        <begin position="248"/>
        <end position="277"/>
    </location>
</feature>
<evidence type="ECO:0008006" key="5">
    <source>
        <dbReference type="Google" id="ProtNLM"/>
    </source>
</evidence>
<keyword evidence="4" id="KW-1185">Reference proteome</keyword>
<evidence type="ECO:0000256" key="2">
    <source>
        <dbReference type="SAM" id="Phobius"/>
    </source>
</evidence>
<feature type="compositionally biased region" description="Basic and acidic residues" evidence="1">
    <location>
        <begin position="149"/>
        <end position="164"/>
    </location>
</feature>
<dbReference type="Proteomes" id="UP000751852">
    <property type="component" value="Unassembled WGS sequence"/>
</dbReference>
<protein>
    <recommendedName>
        <fullName evidence="5">Maebl</fullName>
    </recommendedName>
</protein>
<feature type="region of interest" description="Disordered" evidence="1">
    <location>
        <begin position="90"/>
        <end position="277"/>
    </location>
</feature>
<name>A0ABS0T6F7_9STAP</name>
<evidence type="ECO:0000313" key="4">
    <source>
        <dbReference type="Proteomes" id="UP000751852"/>
    </source>
</evidence>
<keyword evidence="2" id="KW-1133">Transmembrane helix</keyword>
<feature type="compositionally biased region" description="Basic and acidic residues" evidence="1">
    <location>
        <begin position="175"/>
        <end position="185"/>
    </location>
</feature>
<feature type="compositionally biased region" description="Polar residues" evidence="1">
    <location>
        <begin position="129"/>
        <end position="141"/>
    </location>
</feature>
<keyword evidence="2" id="KW-0812">Transmembrane</keyword>